<keyword evidence="1 2" id="KW-0238">DNA-binding</keyword>
<protein>
    <submittedName>
        <fullName evidence="4">Transcriptional regulator, TetR family</fullName>
    </submittedName>
</protein>
<dbReference type="Gene3D" id="1.10.357.10">
    <property type="entry name" value="Tetracycline Repressor, domain 2"/>
    <property type="match status" value="1"/>
</dbReference>
<dbReference type="GO" id="GO:0003677">
    <property type="term" value="F:DNA binding"/>
    <property type="evidence" value="ECO:0007669"/>
    <property type="project" value="UniProtKB-UniRule"/>
</dbReference>
<evidence type="ECO:0000313" key="5">
    <source>
        <dbReference type="Proteomes" id="UP000199435"/>
    </source>
</evidence>
<accession>A0A1C3V7N7</accession>
<dbReference type="Pfam" id="PF00440">
    <property type="entry name" value="TetR_N"/>
    <property type="match status" value="1"/>
</dbReference>
<dbReference type="AlphaFoldDB" id="A0A1C3V7N7"/>
<proteinExistence type="predicted"/>
<dbReference type="STRING" id="411945.GA0061102_1009125"/>
<sequence>MVITTAQSQAPEENLQGRSTREDWLKLALQLLVKDGIDRVKVQIMAKQLNVSRSSFYWFFKNPQDLYGQMLDFWLTKNTGPIIQRALRPAGSISEAILNVFECWVNEDLFDPHLDVAVRLWARRAPEVLKVVAGADQQRLGALTGMFARHGFAEDDAIVRARVLYFTQIGQYTLDFREDILTRFSRTRAYVLAFCGQEPDPKELASFEAVVMSAARAEAERD</sequence>
<dbReference type="InterPro" id="IPR001647">
    <property type="entry name" value="HTH_TetR"/>
</dbReference>
<feature type="domain" description="HTH tetR-type" evidence="3">
    <location>
        <begin position="18"/>
        <end position="78"/>
    </location>
</feature>
<name>A0A1C3V7N7_9HYPH</name>
<dbReference type="InterPro" id="IPR009057">
    <property type="entry name" value="Homeodomain-like_sf"/>
</dbReference>
<evidence type="ECO:0000256" key="1">
    <source>
        <dbReference type="ARBA" id="ARBA00023125"/>
    </source>
</evidence>
<reference evidence="5" key="1">
    <citation type="submission" date="2016-08" db="EMBL/GenBank/DDBJ databases">
        <authorList>
            <person name="Varghese N."/>
            <person name="Submissions Spin"/>
        </authorList>
    </citation>
    <scope>NUCLEOTIDE SEQUENCE [LARGE SCALE GENOMIC DNA]</scope>
    <source>
        <strain evidence="5">HAMBI 2971</strain>
    </source>
</reference>
<evidence type="ECO:0000313" key="4">
    <source>
        <dbReference type="EMBL" id="SCB23830.1"/>
    </source>
</evidence>
<dbReference type="Proteomes" id="UP000199435">
    <property type="component" value="Unassembled WGS sequence"/>
</dbReference>
<dbReference type="OrthoDB" id="3218408at2"/>
<dbReference type="PROSITE" id="PS50977">
    <property type="entry name" value="HTH_TETR_2"/>
    <property type="match status" value="1"/>
</dbReference>
<evidence type="ECO:0000259" key="3">
    <source>
        <dbReference type="PROSITE" id="PS50977"/>
    </source>
</evidence>
<gene>
    <name evidence="4" type="ORF">GA0061102_1009125</name>
</gene>
<evidence type="ECO:0000256" key="2">
    <source>
        <dbReference type="PROSITE-ProRule" id="PRU00335"/>
    </source>
</evidence>
<feature type="DNA-binding region" description="H-T-H motif" evidence="2">
    <location>
        <begin position="41"/>
        <end position="60"/>
    </location>
</feature>
<dbReference type="SUPFAM" id="SSF46689">
    <property type="entry name" value="Homeodomain-like"/>
    <property type="match status" value="1"/>
</dbReference>
<dbReference type="RefSeq" id="WP_092846812.1">
    <property type="nucleotide sequence ID" value="NZ_FMAH01000009.1"/>
</dbReference>
<dbReference type="EMBL" id="FMAH01000009">
    <property type="protein sequence ID" value="SCB23830.1"/>
    <property type="molecule type" value="Genomic_DNA"/>
</dbReference>
<keyword evidence="5" id="KW-1185">Reference proteome</keyword>
<organism evidence="4 5">
    <name type="scientific">Rhizobium miluonense</name>
    <dbReference type="NCBI Taxonomy" id="411945"/>
    <lineage>
        <taxon>Bacteria</taxon>
        <taxon>Pseudomonadati</taxon>
        <taxon>Pseudomonadota</taxon>
        <taxon>Alphaproteobacteria</taxon>
        <taxon>Hyphomicrobiales</taxon>
        <taxon>Rhizobiaceae</taxon>
        <taxon>Rhizobium/Agrobacterium group</taxon>
        <taxon>Rhizobium</taxon>
    </lineage>
</organism>